<sequence length="373" mass="41119">MPRPKSKSKKSNQKKFKAPYVFREESQLVLGGNEESPRLHFPSSDNFVADAGPGCHIAHPESSDWILGWEAVHADDFDADEVSNIPDIAIDPESGTLTVCNLHHYSLVAYITVYEMRLRDVHGLILKQGSTTNDKGETNQVTTLIVLCPPETFAHLCVILPLEETEISSYQIDLEQLRLESDVQPWNQHPDPSDVYHDLFLAFPLRTDSTNPSFLCTQGIHGHLTHFFSGNLHAIDFRCPAGTPLLAVADAVVVQVQDHHNCTGIAVTNLFHWNSILLQVKNTAPDKPLFVEYVHIQSALVSVGDQVQTGQVIGTSGSVGFSPEPHLHFAAYRSDHPTAPTVQVSFAGKQGPYIPRAHAWYNDDGLVVPEAAS</sequence>
<dbReference type="Pfam" id="PF01551">
    <property type="entry name" value="Peptidase_M23"/>
    <property type="match status" value="1"/>
</dbReference>
<dbReference type="InterPro" id="IPR016047">
    <property type="entry name" value="M23ase_b-sheet_dom"/>
</dbReference>
<dbReference type="InterPro" id="IPR011055">
    <property type="entry name" value="Dup_hybrid_motif"/>
</dbReference>
<dbReference type="Gene3D" id="2.70.70.10">
    <property type="entry name" value="Glucose Permease (Domain IIA)"/>
    <property type="match status" value="1"/>
</dbReference>
<accession>A0A1Z5J9B1</accession>
<name>A0A1Z5J9B1_FISSO</name>
<evidence type="ECO:0000313" key="2">
    <source>
        <dbReference type="EMBL" id="GAX10398.1"/>
    </source>
</evidence>
<dbReference type="SUPFAM" id="SSF51261">
    <property type="entry name" value="Duplicated hybrid motif"/>
    <property type="match status" value="1"/>
</dbReference>
<dbReference type="Proteomes" id="UP000198406">
    <property type="component" value="Unassembled WGS sequence"/>
</dbReference>
<dbReference type="GO" id="GO:0004222">
    <property type="term" value="F:metalloendopeptidase activity"/>
    <property type="evidence" value="ECO:0007669"/>
    <property type="project" value="TreeGrafter"/>
</dbReference>
<organism evidence="2 3">
    <name type="scientific">Fistulifera solaris</name>
    <name type="common">Oleaginous diatom</name>
    <dbReference type="NCBI Taxonomy" id="1519565"/>
    <lineage>
        <taxon>Eukaryota</taxon>
        <taxon>Sar</taxon>
        <taxon>Stramenopiles</taxon>
        <taxon>Ochrophyta</taxon>
        <taxon>Bacillariophyta</taxon>
        <taxon>Bacillariophyceae</taxon>
        <taxon>Bacillariophycidae</taxon>
        <taxon>Naviculales</taxon>
        <taxon>Naviculaceae</taxon>
        <taxon>Fistulifera</taxon>
    </lineage>
</organism>
<dbReference type="AlphaFoldDB" id="A0A1Z5J9B1"/>
<evidence type="ECO:0000313" key="3">
    <source>
        <dbReference type="Proteomes" id="UP000198406"/>
    </source>
</evidence>
<dbReference type="CDD" id="cd12797">
    <property type="entry name" value="M23_peptidase"/>
    <property type="match status" value="1"/>
</dbReference>
<dbReference type="PANTHER" id="PTHR21666">
    <property type="entry name" value="PEPTIDASE-RELATED"/>
    <property type="match status" value="1"/>
</dbReference>
<reference evidence="2 3" key="1">
    <citation type="journal article" date="2015" name="Plant Cell">
        <title>Oil accumulation by the oleaginous diatom Fistulifera solaris as revealed by the genome and transcriptome.</title>
        <authorList>
            <person name="Tanaka T."/>
            <person name="Maeda Y."/>
            <person name="Veluchamy A."/>
            <person name="Tanaka M."/>
            <person name="Abida H."/>
            <person name="Marechal E."/>
            <person name="Bowler C."/>
            <person name="Muto M."/>
            <person name="Sunaga Y."/>
            <person name="Tanaka M."/>
            <person name="Yoshino T."/>
            <person name="Taniguchi T."/>
            <person name="Fukuda Y."/>
            <person name="Nemoto M."/>
            <person name="Matsumoto M."/>
            <person name="Wong P.S."/>
            <person name="Aburatani S."/>
            <person name="Fujibuchi W."/>
        </authorList>
    </citation>
    <scope>NUCLEOTIDE SEQUENCE [LARGE SCALE GENOMIC DNA]</scope>
    <source>
        <strain evidence="2 3">JPCC DA0580</strain>
    </source>
</reference>
<protein>
    <recommendedName>
        <fullName evidence="1">M23ase beta-sheet core domain-containing protein</fullName>
    </recommendedName>
</protein>
<keyword evidence="3" id="KW-1185">Reference proteome</keyword>
<proteinExistence type="predicted"/>
<comment type="caution">
    <text evidence="2">The sequence shown here is derived from an EMBL/GenBank/DDBJ whole genome shotgun (WGS) entry which is preliminary data.</text>
</comment>
<dbReference type="EMBL" id="BDSP01000016">
    <property type="protein sequence ID" value="GAX10398.1"/>
    <property type="molecule type" value="Genomic_DNA"/>
</dbReference>
<evidence type="ECO:0000259" key="1">
    <source>
        <dbReference type="Pfam" id="PF01551"/>
    </source>
</evidence>
<dbReference type="InterPro" id="IPR050570">
    <property type="entry name" value="Cell_wall_metabolism_enzyme"/>
</dbReference>
<gene>
    <name evidence="2" type="ORF">FisN_3Lh618</name>
</gene>
<dbReference type="PANTHER" id="PTHR21666:SF270">
    <property type="entry name" value="MUREIN HYDROLASE ACTIVATOR ENVC"/>
    <property type="match status" value="1"/>
</dbReference>
<dbReference type="InParanoid" id="A0A1Z5J9B1"/>
<feature type="domain" description="M23ase beta-sheet core" evidence="1">
    <location>
        <begin position="233"/>
        <end position="340"/>
    </location>
</feature>
<dbReference type="OrthoDB" id="204026at2759"/>